<dbReference type="AlphaFoldDB" id="A0A8D8SR75"/>
<dbReference type="PANTHER" id="PTHR11950">
    <property type="entry name" value="RUNT RELATED"/>
    <property type="match status" value="1"/>
</dbReference>
<dbReference type="FunFam" id="2.60.40.720:FF:000001">
    <property type="entry name" value="Runt-related transcription factor"/>
    <property type="match status" value="1"/>
</dbReference>
<dbReference type="GO" id="GO:0000978">
    <property type="term" value="F:RNA polymerase II cis-regulatory region sequence-specific DNA binding"/>
    <property type="evidence" value="ECO:0007669"/>
    <property type="project" value="TreeGrafter"/>
</dbReference>
<dbReference type="PANTHER" id="PTHR11950:SF31">
    <property type="entry name" value="SEGMENTATION PROTEIN RUNT"/>
    <property type="match status" value="1"/>
</dbReference>
<feature type="region of interest" description="Disordered" evidence="5">
    <location>
        <begin position="207"/>
        <end position="227"/>
    </location>
</feature>
<comment type="subcellular location">
    <subcellularLocation>
        <location evidence="1">Nucleus</location>
    </subcellularLocation>
</comment>
<dbReference type="GO" id="GO:0000981">
    <property type="term" value="F:DNA-binding transcription factor activity, RNA polymerase II-specific"/>
    <property type="evidence" value="ECO:0007669"/>
    <property type="project" value="TreeGrafter"/>
</dbReference>
<dbReference type="GO" id="GO:0005634">
    <property type="term" value="C:nucleus"/>
    <property type="evidence" value="ECO:0007669"/>
    <property type="project" value="UniProtKB-SubCell"/>
</dbReference>
<accession>A0A8D8SR75</accession>
<evidence type="ECO:0000256" key="3">
    <source>
        <dbReference type="ARBA" id="ARBA00023163"/>
    </source>
</evidence>
<evidence type="ECO:0000256" key="5">
    <source>
        <dbReference type="SAM" id="MobiDB-lite"/>
    </source>
</evidence>
<dbReference type="InterPro" id="IPR008967">
    <property type="entry name" value="p53-like_TF_DNA-bd_sf"/>
</dbReference>
<sequence>MHLTGTTTTNSPTEGNTGNGLNDTYSKMTSDILAERTLGDFLSEHPGELVRTGSPQFVCTVLPPHWRSNKTLPVAFKVVALGDVMDGTIVTIRAGNDDNYCGELRNCTAVVKNQVAKFNDLRFVGRSGRGKSFSVTITIGTCPPQVTTYTKAIKVTVDGPREPRSKLLGSVCPTGQSHQFRSISLGQRQFLESPFTNHLRELESYRRTTKSEPISNPTSTSFKVPGQTTPLQESNMIHSSELNSWNSYNSSYSPGYTPSGYVGDMTGTGIDPSLNMITDHQHNTDYVSYGSVKSASSPEGSLHMDQHHPYSQTRYDAGYPTGPSSGGTSYWGTSCSGGTQQNHHINNYNGYYGNDQTQVGYGPPPPPPHAPHTMVLYPHLYSTVNQNQIHLHLHGATPTDIKQADQYPTSEDVAAIVGNNVTISGGSRGIEIGILPNNTHSQLSIQTDDRYDRDQSVWRPY</sequence>
<feature type="compositionally biased region" description="Low complexity" evidence="5">
    <location>
        <begin position="1"/>
        <end position="20"/>
    </location>
</feature>
<evidence type="ECO:0000256" key="2">
    <source>
        <dbReference type="ARBA" id="ARBA00023015"/>
    </source>
</evidence>
<dbReference type="InterPro" id="IPR012346">
    <property type="entry name" value="p53/RUNT-type_TF_DNA-bd_sf"/>
</dbReference>
<evidence type="ECO:0000256" key="1">
    <source>
        <dbReference type="ARBA" id="ARBA00004123"/>
    </source>
</evidence>
<evidence type="ECO:0000313" key="7">
    <source>
        <dbReference type="EMBL" id="CAG6672329.1"/>
    </source>
</evidence>
<dbReference type="PROSITE" id="PS51062">
    <property type="entry name" value="RUNT"/>
    <property type="match status" value="1"/>
</dbReference>
<dbReference type="Pfam" id="PF00853">
    <property type="entry name" value="Runt"/>
    <property type="match status" value="1"/>
</dbReference>
<keyword evidence="2" id="KW-0805">Transcription regulation</keyword>
<keyword evidence="4" id="KW-0539">Nucleus</keyword>
<evidence type="ECO:0000259" key="6">
    <source>
        <dbReference type="PROSITE" id="PS51062"/>
    </source>
</evidence>
<dbReference type="EMBL" id="HBUF01228243">
    <property type="protein sequence ID" value="CAG6672329.1"/>
    <property type="molecule type" value="Transcribed_RNA"/>
</dbReference>
<dbReference type="Gene3D" id="2.60.40.720">
    <property type="match status" value="1"/>
</dbReference>
<dbReference type="GO" id="GO:0005524">
    <property type="term" value="F:ATP binding"/>
    <property type="evidence" value="ECO:0007669"/>
    <property type="project" value="InterPro"/>
</dbReference>
<feature type="compositionally biased region" description="Polar residues" evidence="5">
    <location>
        <begin position="211"/>
        <end position="227"/>
    </location>
</feature>
<feature type="domain" description="Runt" evidence="6">
    <location>
        <begin position="37"/>
        <end position="165"/>
    </location>
</feature>
<evidence type="ECO:0000256" key="4">
    <source>
        <dbReference type="ARBA" id="ARBA00023242"/>
    </source>
</evidence>
<feature type="region of interest" description="Disordered" evidence="5">
    <location>
        <begin position="1"/>
        <end position="24"/>
    </location>
</feature>
<keyword evidence="3" id="KW-0804">Transcription</keyword>
<proteinExistence type="predicted"/>
<dbReference type="SUPFAM" id="SSF49417">
    <property type="entry name" value="p53-like transcription factors"/>
    <property type="match status" value="1"/>
</dbReference>
<dbReference type="InterPro" id="IPR000040">
    <property type="entry name" value="AML1_Runt"/>
</dbReference>
<reference evidence="7" key="1">
    <citation type="submission" date="2021-05" db="EMBL/GenBank/DDBJ databases">
        <authorList>
            <person name="Alioto T."/>
            <person name="Alioto T."/>
            <person name="Gomez Garrido J."/>
        </authorList>
    </citation>
    <scope>NUCLEOTIDE SEQUENCE</scope>
</reference>
<dbReference type="PRINTS" id="PR00967">
    <property type="entry name" value="ONCOGENEAML1"/>
</dbReference>
<organism evidence="7">
    <name type="scientific">Cacopsylla melanoneura</name>
    <dbReference type="NCBI Taxonomy" id="428564"/>
    <lineage>
        <taxon>Eukaryota</taxon>
        <taxon>Metazoa</taxon>
        <taxon>Ecdysozoa</taxon>
        <taxon>Arthropoda</taxon>
        <taxon>Hexapoda</taxon>
        <taxon>Insecta</taxon>
        <taxon>Pterygota</taxon>
        <taxon>Neoptera</taxon>
        <taxon>Paraneoptera</taxon>
        <taxon>Hemiptera</taxon>
        <taxon>Sternorrhyncha</taxon>
        <taxon>Psylloidea</taxon>
        <taxon>Psyllidae</taxon>
        <taxon>Psyllinae</taxon>
        <taxon>Cacopsylla</taxon>
    </lineage>
</organism>
<protein>
    <submittedName>
        <fullName evidence="7">Protein lozenge</fullName>
    </submittedName>
</protein>
<name>A0A8D8SR75_9HEMI</name>
<dbReference type="InterPro" id="IPR013524">
    <property type="entry name" value="Runt_dom"/>
</dbReference>
<dbReference type="GO" id="GO:0001709">
    <property type="term" value="P:cell fate determination"/>
    <property type="evidence" value="ECO:0007669"/>
    <property type="project" value="UniProtKB-ARBA"/>
</dbReference>